<keyword evidence="2" id="KW-1185">Reference proteome</keyword>
<dbReference type="KEGG" id="led:BBK82_18685"/>
<reference evidence="1 2" key="1">
    <citation type="submission" date="2016-07" db="EMBL/GenBank/DDBJ databases">
        <title>Complete genome sequence of the Lentzea guizhouensis DHS C013.</title>
        <authorList>
            <person name="Cao C."/>
        </authorList>
    </citation>
    <scope>NUCLEOTIDE SEQUENCE [LARGE SCALE GENOMIC DNA]</scope>
    <source>
        <strain evidence="1 2">DHS C013</strain>
    </source>
</reference>
<name>A0A1B2HJ95_9PSEU</name>
<dbReference type="EMBL" id="CP016793">
    <property type="protein sequence ID" value="ANZ37787.1"/>
    <property type="molecule type" value="Genomic_DNA"/>
</dbReference>
<dbReference type="AlphaFoldDB" id="A0A1B2HJ95"/>
<organism evidence="1 2">
    <name type="scientific">Lentzea guizhouensis</name>
    <dbReference type="NCBI Taxonomy" id="1586287"/>
    <lineage>
        <taxon>Bacteria</taxon>
        <taxon>Bacillati</taxon>
        <taxon>Actinomycetota</taxon>
        <taxon>Actinomycetes</taxon>
        <taxon>Pseudonocardiales</taxon>
        <taxon>Pseudonocardiaceae</taxon>
        <taxon>Lentzea</taxon>
    </lineage>
</organism>
<dbReference type="RefSeq" id="WP_065916150.1">
    <property type="nucleotide sequence ID" value="NZ_CP016793.1"/>
</dbReference>
<protein>
    <submittedName>
        <fullName evidence="1">Uncharacterized protein</fullName>
    </submittedName>
</protein>
<dbReference type="Proteomes" id="UP000093053">
    <property type="component" value="Chromosome"/>
</dbReference>
<gene>
    <name evidence="1" type="ORF">BBK82_18685</name>
</gene>
<evidence type="ECO:0000313" key="2">
    <source>
        <dbReference type="Proteomes" id="UP000093053"/>
    </source>
</evidence>
<sequence>MRIAELAERAGHAGVHVTFKIDGLRERNRWTVILGKPPFAGEFWVTRSDLDRIDQVLDFLRRQLITQLGEHEWLDEPVEDADGFADVMEEIGATGAVLLVDHRPETRWRLTATGVQRDDYPTLDACLLDGYDRVLNAPPATTKP</sequence>
<dbReference type="STRING" id="1586287.BBK82_18685"/>
<accession>A0A1B2HJ95</accession>
<dbReference type="OrthoDB" id="3699555at2"/>
<evidence type="ECO:0000313" key="1">
    <source>
        <dbReference type="EMBL" id="ANZ37787.1"/>
    </source>
</evidence>
<proteinExistence type="predicted"/>